<dbReference type="GO" id="GO:0006260">
    <property type="term" value="P:DNA replication"/>
    <property type="evidence" value="ECO:0007669"/>
    <property type="project" value="UniProtKB-KW"/>
</dbReference>
<keyword evidence="13" id="KW-0255">Endonuclease</keyword>
<evidence type="ECO:0000256" key="2">
    <source>
        <dbReference type="ARBA" id="ARBA00001946"/>
    </source>
</evidence>
<evidence type="ECO:0000313" key="24">
    <source>
        <dbReference type="EMBL" id="AMB42993.1"/>
    </source>
</evidence>
<keyword evidence="6" id="KW-1048">Host nucleus</keyword>
<evidence type="ECO:0000256" key="12">
    <source>
        <dbReference type="ARBA" id="ARBA00022741"/>
    </source>
</evidence>
<evidence type="ECO:0000256" key="5">
    <source>
        <dbReference type="ARBA" id="ARBA00014531"/>
    </source>
</evidence>
<evidence type="ECO:0000256" key="20">
    <source>
        <dbReference type="ARBA" id="ARBA00030754"/>
    </source>
</evidence>
<evidence type="ECO:0000256" key="6">
    <source>
        <dbReference type="ARBA" id="ARBA00022562"/>
    </source>
</evidence>
<keyword evidence="12" id="KW-0547">Nucleotide-binding</keyword>
<dbReference type="GO" id="GO:0042025">
    <property type="term" value="C:host cell nucleus"/>
    <property type="evidence" value="ECO:0007669"/>
    <property type="project" value="UniProtKB-SubCell"/>
</dbReference>
<evidence type="ECO:0000256" key="19">
    <source>
        <dbReference type="ARBA" id="ARBA00023268"/>
    </source>
</evidence>
<evidence type="ECO:0000256" key="10">
    <source>
        <dbReference type="ARBA" id="ARBA00022722"/>
    </source>
</evidence>
<comment type="similarity">
    <text evidence="4">Belongs to the nanoviruses/circoviruses replication-associated protein family.</text>
</comment>
<name>A0A190WHD3_9VIRU</name>
<evidence type="ECO:0000256" key="1">
    <source>
        <dbReference type="ARBA" id="ARBA00001936"/>
    </source>
</evidence>
<evidence type="ECO:0000256" key="11">
    <source>
        <dbReference type="ARBA" id="ARBA00022723"/>
    </source>
</evidence>
<dbReference type="GO" id="GO:0003723">
    <property type="term" value="F:RNA binding"/>
    <property type="evidence" value="ECO:0007669"/>
    <property type="project" value="InterPro"/>
</dbReference>
<dbReference type="Gene3D" id="3.40.50.300">
    <property type="entry name" value="P-loop containing nucleotide triphosphate hydrolases"/>
    <property type="match status" value="1"/>
</dbReference>
<reference evidence="24 25" key="1">
    <citation type="submission" date="2015-06" db="EMBL/GenBank/DDBJ databases">
        <title>Nucleotide composition analysis revealed diverse host origins of novel circovirus-like genomes in Dianchi and Donghu lake in China.</title>
        <authorList>
            <person name="Ge X.-Y."/>
            <person name="Fang W."/>
            <person name="Wang J."/>
            <person name="Wang M.-N."/>
            <person name="Liu H.-Z."/>
            <person name="Shi Z.-L."/>
        </authorList>
    </citation>
    <scope>NUCLEOTIDE SEQUENCE [LARGE SCALE GENOMIC DNA]</scope>
    <source>
        <strain evidence="24">DCCV-13</strain>
    </source>
</reference>
<evidence type="ECO:0000256" key="21">
    <source>
        <dbReference type="ARBA" id="ARBA00032243"/>
    </source>
</evidence>
<keyword evidence="11" id="KW-0479">Metal-binding</keyword>
<dbReference type="OrthoDB" id="9195at10239"/>
<dbReference type="GeneID" id="37627642"/>
<comment type="cofactor">
    <cofactor evidence="1">
        <name>Mn(2+)</name>
        <dbReference type="ChEBI" id="CHEBI:29035"/>
    </cofactor>
</comment>
<evidence type="ECO:0000313" key="25">
    <source>
        <dbReference type="Proteomes" id="UP000121022"/>
    </source>
</evidence>
<comment type="subcellular location">
    <subcellularLocation>
        <location evidence="3">Host nucleus</location>
    </subcellularLocation>
</comment>
<keyword evidence="8" id="KW-0548">Nucleotidyltransferase</keyword>
<protein>
    <recommendedName>
        <fullName evidence="5">Replication-associated protein</fullName>
    </recommendedName>
    <alternativeName>
        <fullName evidence="20">ATP-dependent helicase Rep</fullName>
    </alternativeName>
    <alternativeName>
        <fullName evidence="21">RepP</fullName>
    </alternativeName>
</protein>
<evidence type="ECO:0000256" key="22">
    <source>
        <dbReference type="ARBA" id="ARBA00049360"/>
    </source>
</evidence>
<evidence type="ECO:0000256" key="3">
    <source>
        <dbReference type="ARBA" id="ARBA00004147"/>
    </source>
</evidence>
<evidence type="ECO:0000256" key="8">
    <source>
        <dbReference type="ARBA" id="ARBA00022695"/>
    </source>
</evidence>
<evidence type="ECO:0000256" key="14">
    <source>
        <dbReference type="ARBA" id="ARBA00022801"/>
    </source>
</evidence>
<keyword evidence="16" id="KW-0067">ATP-binding</keyword>
<dbReference type="InterPro" id="IPR000605">
    <property type="entry name" value="Helicase_SF3_ssDNA/RNA_vir"/>
</dbReference>
<evidence type="ECO:0000256" key="16">
    <source>
        <dbReference type="ARBA" id="ARBA00022840"/>
    </source>
</evidence>
<dbReference type="Pfam" id="PF00910">
    <property type="entry name" value="RNA_helicase"/>
    <property type="match status" value="1"/>
</dbReference>
<sequence>MGTTERARYWMLTIPHEDWTPTIVLPSGVSYLRGQAEIGATGFKHWQLLAIYPKQVRLATVKSSFVRSAHCEPTRSKAADDYVWKEDTAVDGTRFEMGERPHRRNVKADWERVWESAVAGDILSIEASIRIQHYRTLRTIRADYSKPTPFERRIIVFYGPTGTGKSRRAWEEAGWTAYPKDPRSKFWDGYSDQKNVVFDEFRGGIDISHILRWFDRYPVLVEIKGASTCLVAENIWITSNLHPKDWYPDLDYVTYQALERRLEIVHIQ</sequence>
<dbReference type="EMBL" id="KT149406">
    <property type="protein sequence ID" value="AMB42993.1"/>
    <property type="molecule type" value="Genomic_DNA"/>
</dbReference>
<evidence type="ECO:0000256" key="15">
    <source>
        <dbReference type="ARBA" id="ARBA00022806"/>
    </source>
</evidence>
<dbReference type="Gene3D" id="3.40.1310.20">
    <property type="match status" value="1"/>
</dbReference>
<feature type="domain" description="CRESS-DNA virus Rep endonuclease" evidence="23">
    <location>
        <begin position="4"/>
        <end position="100"/>
    </location>
</feature>
<evidence type="ECO:0000259" key="23">
    <source>
        <dbReference type="PROSITE" id="PS52020"/>
    </source>
</evidence>
<dbReference type="GO" id="GO:0004519">
    <property type="term" value="F:endonuclease activity"/>
    <property type="evidence" value="ECO:0007669"/>
    <property type="project" value="UniProtKB-KW"/>
</dbReference>
<dbReference type="RefSeq" id="YP_009259718.1">
    <property type="nucleotide sequence ID" value="NC_030469.1"/>
</dbReference>
<dbReference type="GO" id="GO:0016787">
    <property type="term" value="F:hydrolase activity"/>
    <property type="evidence" value="ECO:0007669"/>
    <property type="project" value="UniProtKB-KW"/>
</dbReference>
<dbReference type="GO" id="GO:0005524">
    <property type="term" value="F:ATP binding"/>
    <property type="evidence" value="ECO:0007669"/>
    <property type="project" value="UniProtKB-KW"/>
</dbReference>
<dbReference type="SUPFAM" id="SSF52540">
    <property type="entry name" value="P-loop containing nucleoside triphosphate hydrolases"/>
    <property type="match status" value="1"/>
</dbReference>
<dbReference type="InterPro" id="IPR049912">
    <property type="entry name" value="CRESS_DNA_REP"/>
</dbReference>
<dbReference type="Proteomes" id="UP000121022">
    <property type="component" value="Segment"/>
</dbReference>
<accession>A0A190WHD3</accession>
<dbReference type="GO" id="GO:0016779">
    <property type="term" value="F:nucleotidyltransferase activity"/>
    <property type="evidence" value="ECO:0007669"/>
    <property type="project" value="UniProtKB-KW"/>
</dbReference>
<dbReference type="GO" id="GO:0003724">
    <property type="term" value="F:RNA helicase activity"/>
    <property type="evidence" value="ECO:0007669"/>
    <property type="project" value="InterPro"/>
</dbReference>
<keyword evidence="14" id="KW-0378">Hydrolase</keyword>
<evidence type="ECO:0000256" key="17">
    <source>
        <dbReference type="ARBA" id="ARBA00023124"/>
    </source>
</evidence>
<keyword evidence="19" id="KW-0511">Multifunctional enzyme</keyword>
<dbReference type="GO" id="GO:0046872">
    <property type="term" value="F:metal ion binding"/>
    <property type="evidence" value="ECO:0007669"/>
    <property type="project" value="UniProtKB-KW"/>
</dbReference>
<evidence type="ECO:0000256" key="13">
    <source>
        <dbReference type="ARBA" id="ARBA00022759"/>
    </source>
</evidence>
<organism evidence="24 25">
    <name type="scientific">Circovirus-like genome DCCV-13</name>
    <dbReference type="NCBI Taxonomy" id="1788441"/>
    <lineage>
        <taxon>Viruses</taxon>
        <taxon>Monodnaviria</taxon>
        <taxon>Shotokuvirae</taxon>
        <taxon>Cressdnaviricota</taxon>
        <taxon>Arfiviricetes</taxon>
        <taxon>Saturnivirales</taxon>
        <taxon>Kanorauviridae</taxon>
        <taxon>Scythevirus</taxon>
        <taxon>Scythevirus dianchis</taxon>
    </lineage>
</organism>
<keyword evidence="25" id="KW-1185">Reference proteome</keyword>
<evidence type="ECO:0000256" key="7">
    <source>
        <dbReference type="ARBA" id="ARBA00022679"/>
    </source>
</evidence>
<dbReference type="KEGG" id="vg:37627642"/>
<dbReference type="InterPro" id="IPR027417">
    <property type="entry name" value="P-loop_NTPase"/>
</dbReference>
<evidence type="ECO:0000256" key="9">
    <source>
        <dbReference type="ARBA" id="ARBA00022705"/>
    </source>
</evidence>
<dbReference type="PROSITE" id="PS52020">
    <property type="entry name" value="CRESS_DNA_REP"/>
    <property type="match status" value="1"/>
</dbReference>
<keyword evidence="7" id="KW-0808">Transferase</keyword>
<keyword evidence="10" id="KW-0540">Nuclease</keyword>
<keyword evidence="9" id="KW-0235">DNA replication</keyword>
<keyword evidence="17" id="KW-0190">Covalent protein-DNA linkage</keyword>
<evidence type="ECO:0000256" key="18">
    <source>
        <dbReference type="ARBA" id="ARBA00023125"/>
    </source>
</evidence>
<evidence type="ECO:0000256" key="4">
    <source>
        <dbReference type="ARBA" id="ARBA00008545"/>
    </source>
</evidence>
<comment type="cofactor">
    <cofactor evidence="2">
        <name>Mg(2+)</name>
        <dbReference type="ChEBI" id="CHEBI:18420"/>
    </cofactor>
</comment>
<proteinExistence type="inferred from homology"/>
<comment type="catalytic activity">
    <reaction evidence="22">
        <text>ATP + H2O = ADP + phosphate + H(+)</text>
        <dbReference type="Rhea" id="RHEA:13065"/>
        <dbReference type="ChEBI" id="CHEBI:15377"/>
        <dbReference type="ChEBI" id="CHEBI:15378"/>
        <dbReference type="ChEBI" id="CHEBI:30616"/>
        <dbReference type="ChEBI" id="CHEBI:43474"/>
        <dbReference type="ChEBI" id="CHEBI:456216"/>
    </reaction>
</comment>
<keyword evidence="15" id="KW-0347">Helicase</keyword>
<dbReference type="GO" id="GO:0003677">
    <property type="term" value="F:DNA binding"/>
    <property type="evidence" value="ECO:0007669"/>
    <property type="project" value="UniProtKB-KW"/>
</dbReference>
<keyword evidence="18" id="KW-0238">DNA-binding</keyword>